<sequence length="130" mass="14921">MKVSFSYKYLDQGLLPTLEKFGVYVECELKFRGWPPWASRAEFKIHSIPLAIGQSLKVSARPTEQGSLKEVFRFQYSRQSRTLLKLFSCKYDATLPQMSVNTVLRENTHRIKAKDKTPEDISAISTDGLM</sequence>
<dbReference type="Gene3D" id="3.65.10.20">
    <property type="entry name" value="RNA 3'-terminal phosphate cyclase domain"/>
    <property type="match status" value="1"/>
</dbReference>
<gene>
    <name evidence="1" type="ORF">SCLTRI_LOCUS3834</name>
</gene>
<keyword evidence="2" id="KW-1185">Reference proteome</keyword>
<evidence type="ECO:0000313" key="2">
    <source>
        <dbReference type="Proteomes" id="UP000624404"/>
    </source>
</evidence>
<dbReference type="InterPro" id="IPR037136">
    <property type="entry name" value="RNA3'_phos_cyclase_dom_sf"/>
</dbReference>
<dbReference type="Proteomes" id="UP000624404">
    <property type="component" value="Unassembled WGS sequence"/>
</dbReference>
<evidence type="ECO:0000313" key="1">
    <source>
        <dbReference type="EMBL" id="CAD6444042.1"/>
    </source>
</evidence>
<dbReference type="OrthoDB" id="25029at2759"/>
<accession>A0A8H2VSK1</accession>
<organism evidence="1 2">
    <name type="scientific">Sclerotinia trifoliorum</name>
    <dbReference type="NCBI Taxonomy" id="28548"/>
    <lineage>
        <taxon>Eukaryota</taxon>
        <taxon>Fungi</taxon>
        <taxon>Dikarya</taxon>
        <taxon>Ascomycota</taxon>
        <taxon>Pezizomycotina</taxon>
        <taxon>Leotiomycetes</taxon>
        <taxon>Helotiales</taxon>
        <taxon>Sclerotiniaceae</taxon>
        <taxon>Sclerotinia</taxon>
    </lineage>
</organism>
<reference evidence="1" key="1">
    <citation type="submission" date="2020-10" db="EMBL/GenBank/DDBJ databases">
        <authorList>
            <person name="Kusch S."/>
        </authorList>
    </citation>
    <scope>NUCLEOTIDE SEQUENCE</scope>
    <source>
        <strain evidence="1">SwB9</strain>
    </source>
</reference>
<comment type="caution">
    <text evidence="1">The sequence shown here is derived from an EMBL/GenBank/DDBJ whole genome shotgun (WGS) entry which is preliminary data.</text>
</comment>
<name>A0A8H2VSK1_9HELO</name>
<dbReference type="EMBL" id="CAJHIA010000011">
    <property type="protein sequence ID" value="CAD6444042.1"/>
    <property type="molecule type" value="Genomic_DNA"/>
</dbReference>
<protein>
    <submittedName>
        <fullName evidence="1">Ffedbfb5-37cf-4a1f-8a90-4ad533b733f8</fullName>
    </submittedName>
</protein>
<proteinExistence type="predicted"/>
<dbReference type="AlphaFoldDB" id="A0A8H2VSK1"/>